<protein>
    <recommendedName>
        <fullName evidence="1">non-specific serine/threonine protein kinase</fullName>
        <ecNumber evidence="1">2.7.11.1</ecNumber>
    </recommendedName>
</protein>
<evidence type="ECO:0000313" key="12">
    <source>
        <dbReference type="Proteomes" id="UP000321046"/>
    </source>
</evidence>
<evidence type="ECO:0000256" key="5">
    <source>
        <dbReference type="ARBA" id="ARBA00022777"/>
    </source>
</evidence>
<reference evidence="11 12" key="1">
    <citation type="submission" date="2019-08" db="EMBL/GenBank/DDBJ databases">
        <title>Bradymonadales sp. TMQ2.</title>
        <authorList>
            <person name="Liang Q."/>
        </authorList>
    </citation>
    <scope>NUCLEOTIDE SEQUENCE [LARGE SCALE GENOMIC DNA]</scope>
    <source>
        <strain evidence="11 12">TMQ2</strain>
    </source>
</reference>
<dbReference type="GO" id="GO:0004674">
    <property type="term" value="F:protein serine/threonine kinase activity"/>
    <property type="evidence" value="ECO:0007669"/>
    <property type="project" value="UniProtKB-KW"/>
</dbReference>
<organism evidence="11 12">
    <name type="scientific">Lujinxingia vulgaris</name>
    <dbReference type="NCBI Taxonomy" id="2600176"/>
    <lineage>
        <taxon>Bacteria</taxon>
        <taxon>Deltaproteobacteria</taxon>
        <taxon>Bradymonadales</taxon>
        <taxon>Lujinxingiaceae</taxon>
        <taxon>Lujinxingia</taxon>
    </lineage>
</organism>
<dbReference type="Pfam" id="PF00069">
    <property type="entry name" value="Pkinase"/>
    <property type="match status" value="1"/>
</dbReference>
<dbReference type="InterPro" id="IPR000719">
    <property type="entry name" value="Prot_kinase_dom"/>
</dbReference>
<dbReference type="CDD" id="cd14014">
    <property type="entry name" value="STKc_PknB_like"/>
    <property type="match status" value="1"/>
</dbReference>
<feature type="transmembrane region" description="Helical" evidence="9">
    <location>
        <begin position="402"/>
        <end position="424"/>
    </location>
</feature>
<evidence type="ECO:0000256" key="8">
    <source>
        <dbReference type="ARBA" id="ARBA00048679"/>
    </source>
</evidence>
<sequence length="553" mass="60392">MVHACVACGEGSGNMCVPLCRHGAVAVVAAGDEGRSETPRKEGLVSSAFCGRCCSSARELVSGASMLEQDAGIESRAMGEELEDTAKHEVAGEASFLEVIRGRYGLMRVLGEGALGRTYLARDLDSGERLVAVKELLPSRMKRWKDFELFHRECEMLRSLDHPGIPRYYEHFTIEDEEGDAPERLFLVQSYIEGRNLQDRLDEGYRFTEAEVRDILNQTLAVLDYLHGLNPPVIHRDIKPANLMVREDGSVVVIDFGAVRESVTAEGLGSTIVGTFGYMPPEQYAGAARAATDIFALGASAVQLLSGTPPGELFDGLHTFRLPDDLPVTIGLERVLLAMTEPEVDRRMQSAAEVLKALQDEFLMIPRETVVGQLPVPHEILPAPRPFPGFFLRDAYLGHSHLGVVMVNIIACLATLSLPIAVWMAGMAGFAVLGAFVFLCTLGMALAACGRALHDISVYRAGTYTLGEVTGRFSDIGGERAVGVHLTYRYPVEGSYVYGSLATGDRAFRDLKPGDPLGVIYMPEKPEEHVMYAVPSTWSKRQENSQRRLAVEG</sequence>
<name>A0A5C6WZY4_9DELT</name>
<dbReference type="InterPro" id="IPR008271">
    <property type="entry name" value="Ser/Thr_kinase_AS"/>
</dbReference>
<evidence type="ECO:0000256" key="2">
    <source>
        <dbReference type="ARBA" id="ARBA00022527"/>
    </source>
</evidence>
<keyword evidence="4" id="KW-0547">Nucleotide-binding</keyword>
<evidence type="ECO:0000256" key="6">
    <source>
        <dbReference type="ARBA" id="ARBA00022840"/>
    </source>
</evidence>
<dbReference type="SUPFAM" id="SSF56112">
    <property type="entry name" value="Protein kinase-like (PK-like)"/>
    <property type="match status" value="1"/>
</dbReference>
<dbReference type="PROSITE" id="PS00108">
    <property type="entry name" value="PROTEIN_KINASE_ST"/>
    <property type="match status" value="1"/>
</dbReference>
<dbReference type="EMBL" id="VOSL01000052">
    <property type="protein sequence ID" value="TXD35047.1"/>
    <property type="molecule type" value="Genomic_DNA"/>
</dbReference>
<dbReference type="GO" id="GO:0005524">
    <property type="term" value="F:ATP binding"/>
    <property type="evidence" value="ECO:0007669"/>
    <property type="project" value="UniProtKB-KW"/>
</dbReference>
<feature type="transmembrane region" description="Helical" evidence="9">
    <location>
        <begin position="430"/>
        <end position="450"/>
    </location>
</feature>
<comment type="caution">
    <text evidence="11">The sequence shown here is derived from an EMBL/GenBank/DDBJ whole genome shotgun (WGS) entry which is preliminary data.</text>
</comment>
<keyword evidence="6" id="KW-0067">ATP-binding</keyword>
<keyword evidence="9" id="KW-0472">Membrane</keyword>
<keyword evidence="5 11" id="KW-0418">Kinase</keyword>
<evidence type="ECO:0000256" key="9">
    <source>
        <dbReference type="SAM" id="Phobius"/>
    </source>
</evidence>
<evidence type="ECO:0000256" key="3">
    <source>
        <dbReference type="ARBA" id="ARBA00022679"/>
    </source>
</evidence>
<dbReference type="AlphaFoldDB" id="A0A5C6WZY4"/>
<evidence type="ECO:0000259" key="10">
    <source>
        <dbReference type="PROSITE" id="PS50011"/>
    </source>
</evidence>
<comment type="catalytic activity">
    <reaction evidence="8">
        <text>L-seryl-[protein] + ATP = O-phospho-L-seryl-[protein] + ADP + H(+)</text>
        <dbReference type="Rhea" id="RHEA:17989"/>
        <dbReference type="Rhea" id="RHEA-COMP:9863"/>
        <dbReference type="Rhea" id="RHEA-COMP:11604"/>
        <dbReference type="ChEBI" id="CHEBI:15378"/>
        <dbReference type="ChEBI" id="CHEBI:29999"/>
        <dbReference type="ChEBI" id="CHEBI:30616"/>
        <dbReference type="ChEBI" id="CHEBI:83421"/>
        <dbReference type="ChEBI" id="CHEBI:456216"/>
        <dbReference type="EC" id="2.7.11.1"/>
    </reaction>
</comment>
<feature type="domain" description="Protein kinase" evidence="10">
    <location>
        <begin position="104"/>
        <end position="363"/>
    </location>
</feature>
<dbReference type="PROSITE" id="PS50011">
    <property type="entry name" value="PROTEIN_KINASE_DOM"/>
    <property type="match status" value="1"/>
</dbReference>
<dbReference type="EC" id="2.7.11.1" evidence="1"/>
<dbReference type="Proteomes" id="UP000321046">
    <property type="component" value="Unassembled WGS sequence"/>
</dbReference>
<dbReference type="InterPro" id="IPR011009">
    <property type="entry name" value="Kinase-like_dom_sf"/>
</dbReference>
<keyword evidence="9" id="KW-1133">Transmembrane helix</keyword>
<keyword evidence="2 11" id="KW-0723">Serine/threonine-protein kinase</keyword>
<evidence type="ECO:0000313" key="11">
    <source>
        <dbReference type="EMBL" id="TXD35047.1"/>
    </source>
</evidence>
<dbReference type="OrthoDB" id="5518868at2"/>
<evidence type="ECO:0000256" key="1">
    <source>
        <dbReference type="ARBA" id="ARBA00012513"/>
    </source>
</evidence>
<keyword evidence="3" id="KW-0808">Transferase</keyword>
<accession>A0A5C6WZY4</accession>
<gene>
    <name evidence="11" type="ORF">FRC96_11720</name>
</gene>
<evidence type="ECO:0000256" key="7">
    <source>
        <dbReference type="ARBA" id="ARBA00047899"/>
    </source>
</evidence>
<keyword evidence="9" id="KW-0812">Transmembrane</keyword>
<dbReference type="PANTHER" id="PTHR24363">
    <property type="entry name" value="SERINE/THREONINE PROTEIN KINASE"/>
    <property type="match status" value="1"/>
</dbReference>
<comment type="catalytic activity">
    <reaction evidence="7">
        <text>L-threonyl-[protein] + ATP = O-phospho-L-threonyl-[protein] + ADP + H(+)</text>
        <dbReference type="Rhea" id="RHEA:46608"/>
        <dbReference type="Rhea" id="RHEA-COMP:11060"/>
        <dbReference type="Rhea" id="RHEA-COMP:11605"/>
        <dbReference type="ChEBI" id="CHEBI:15378"/>
        <dbReference type="ChEBI" id="CHEBI:30013"/>
        <dbReference type="ChEBI" id="CHEBI:30616"/>
        <dbReference type="ChEBI" id="CHEBI:61977"/>
        <dbReference type="ChEBI" id="CHEBI:456216"/>
        <dbReference type="EC" id="2.7.11.1"/>
    </reaction>
</comment>
<dbReference type="SMART" id="SM00220">
    <property type="entry name" value="S_TKc"/>
    <property type="match status" value="1"/>
</dbReference>
<evidence type="ECO:0000256" key="4">
    <source>
        <dbReference type="ARBA" id="ARBA00022741"/>
    </source>
</evidence>
<dbReference type="Gene3D" id="1.10.510.10">
    <property type="entry name" value="Transferase(Phosphotransferase) domain 1"/>
    <property type="match status" value="1"/>
</dbReference>
<dbReference type="PANTHER" id="PTHR24363:SF0">
    <property type="entry name" value="SERINE_THREONINE KINASE LIKE DOMAIN CONTAINING 1"/>
    <property type="match status" value="1"/>
</dbReference>
<proteinExistence type="predicted"/>